<evidence type="ECO:0000256" key="1">
    <source>
        <dbReference type="SAM" id="MobiDB-lite"/>
    </source>
</evidence>
<dbReference type="Proteomes" id="UP000244855">
    <property type="component" value="Unassembled WGS sequence"/>
</dbReference>
<dbReference type="OrthoDB" id="3478218at2759"/>
<protein>
    <recommendedName>
        <fullName evidence="3">DUF7888 domain-containing protein</fullName>
    </recommendedName>
</protein>
<gene>
    <name evidence="4" type="ORF">DM02DRAFT_535258</name>
</gene>
<dbReference type="PANTHER" id="PTHR40845:SF1">
    <property type="match status" value="1"/>
</dbReference>
<dbReference type="PANTHER" id="PTHR40845">
    <property type="match status" value="1"/>
</dbReference>
<evidence type="ECO:0000313" key="4">
    <source>
        <dbReference type="EMBL" id="PVH96451.1"/>
    </source>
</evidence>
<dbReference type="STRING" id="97972.A0A2V1DEI5"/>
<feature type="chain" id="PRO_5015946320" description="DUF7888 domain-containing protein" evidence="2">
    <location>
        <begin position="20"/>
        <end position="208"/>
    </location>
</feature>
<proteinExistence type="predicted"/>
<keyword evidence="5" id="KW-1185">Reference proteome</keyword>
<dbReference type="InterPro" id="IPR057210">
    <property type="entry name" value="DUF7888"/>
</dbReference>
<feature type="region of interest" description="Disordered" evidence="1">
    <location>
        <begin position="21"/>
        <end position="64"/>
    </location>
</feature>
<evidence type="ECO:0000259" key="3">
    <source>
        <dbReference type="Pfam" id="PF25411"/>
    </source>
</evidence>
<dbReference type="EMBL" id="KZ805464">
    <property type="protein sequence ID" value="PVH96451.1"/>
    <property type="molecule type" value="Genomic_DNA"/>
</dbReference>
<accession>A0A2V1DEI5</accession>
<dbReference type="AlphaFoldDB" id="A0A2V1DEI5"/>
<dbReference type="Pfam" id="PF25411">
    <property type="entry name" value="DUF7888"/>
    <property type="match status" value="1"/>
</dbReference>
<name>A0A2V1DEI5_9PLEO</name>
<evidence type="ECO:0000256" key="2">
    <source>
        <dbReference type="SAM" id="SignalP"/>
    </source>
</evidence>
<evidence type="ECO:0000313" key="5">
    <source>
        <dbReference type="Proteomes" id="UP000244855"/>
    </source>
</evidence>
<feature type="compositionally biased region" description="Polar residues" evidence="1">
    <location>
        <begin position="34"/>
        <end position="43"/>
    </location>
</feature>
<keyword evidence="2" id="KW-0732">Signal</keyword>
<reference evidence="4 5" key="1">
    <citation type="journal article" date="2018" name="Sci. Rep.">
        <title>Comparative genomics provides insights into the lifestyle and reveals functional heterogeneity of dark septate endophytic fungi.</title>
        <authorList>
            <person name="Knapp D.G."/>
            <person name="Nemeth J.B."/>
            <person name="Barry K."/>
            <person name="Hainaut M."/>
            <person name="Henrissat B."/>
            <person name="Johnson J."/>
            <person name="Kuo A."/>
            <person name="Lim J.H.P."/>
            <person name="Lipzen A."/>
            <person name="Nolan M."/>
            <person name="Ohm R.A."/>
            <person name="Tamas L."/>
            <person name="Grigoriev I.V."/>
            <person name="Spatafora J.W."/>
            <person name="Nagy L.G."/>
            <person name="Kovacs G.M."/>
        </authorList>
    </citation>
    <scope>NUCLEOTIDE SEQUENCE [LARGE SCALE GENOMIC DNA]</scope>
    <source>
        <strain evidence="4 5">DSE2036</strain>
    </source>
</reference>
<sequence length="208" mass="22326">MHFSKVAISLVAAAALSTATPLPQSADVPPNANVPATTESSFTGRKGTDGVLITEPAPNQQTDQALQRRQSATGASVSITSGNAIAKIAKIAIEIATDTLKNLGEWNETREKFTKETVAALWDRNPDYTKYAAAVCYNKGYRLANPAGITELASAKLELGLLNTDYDCMLIETPNQFFTDSAGGYINLAYRYDSRCSFDQSTGDLTCK</sequence>
<feature type="domain" description="DUF7888" evidence="3">
    <location>
        <begin position="75"/>
        <end position="208"/>
    </location>
</feature>
<organism evidence="4 5">
    <name type="scientific">Periconia macrospinosa</name>
    <dbReference type="NCBI Taxonomy" id="97972"/>
    <lineage>
        <taxon>Eukaryota</taxon>
        <taxon>Fungi</taxon>
        <taxon>Dikarya</taxon>
        <taxon>Ascomycota</taxon>
        <taxon>Pezizomycotina</taxon>
        <taxon>Dothideomycetes</taxon>
        <taxon>Pleosporomycetidae</taxon>
        <taxon>Pleosporales</taxon>
        <taxon>Massarineae</taxon>
        <taxon>Periconiaceae</taxon>
        <taxon>Periconia</taxon>
    </lineage>
</organism>
<feature type="signal peptide" evidence="2">
    <location>
        <begin position="1"/>
        <end position="19"/>
    </location>
</feature>